<keyword evidence="6" id="KW-0539">Nucleus</keyword>
<organism evidence="9">
    <name type="scientific">Oryza meridionalis</name>
    <dbReference type="NCBI Taxonomy" id="40149"/>
    <lineage>
        <taxon>Eukaryota</taxon>
        <taxon>Viridiplantae</taxon>
        <taxon>Streptophyta</taxon>
        <taxon>Embryophyta</taxon>
        <taxon>Tracheophyta</taxon>
        <taxon>Spermatophyta</taxon>
        <taxon>Magnoliopsida</taxon>
        <taxon>Liliopsida</taxon>
        <taxon>Poales</taxon>
        <taxon>Poaceae</taxon>
        <taxon>BOP clade</taxon>
        <taxon>Oryzoideae</taxon>
        <taxon>Oryzeae</taxon>
        <taxon>Oryzinae</taxon>
        <taxon>Oryza</taxon>
    </lineage>
</organism>
<dbReference type="InterPro" id="IPR051953">
    <property type="entry name" value="Plant_SW-associated_TFs"/>
</dbReference>
<evidence type="ECO:0000256" key="5">
    <source>
        <dbReference type="ARBA" id="ARBA00023163"/>
    </source>
</evidence>
<comment type="subcellular location">
    <subcellularLocation>
        <location evidence="1">Nucleus</location>
    </subcellularLocation>
</comment>
<evidence type="ECO:0000256" key="1">
    <source>
        <dbReference type="ARBA" id="ARBA00004123"/>
    </source>
</evidence>
<dbReference type="Pfam" id="PF00249">
    <property type="entry name" value="Myb_DNA-binding"/>
    <property type="match status" value="2"/>
</dbReference>
<keyword evidence="2" id="KW-0677">Repeat</keyword>
<dbReference type="PANTHER" id="PTHR47997">
    <property type="entry name" value="MYB DOMAIN PROTEIN 55"/>
    <property type="match status" value="1"/>
</dbReference>
<dbReference type="InterPro" id="IPR017930">
    <property type="entry name" value="Myb_dom"/>
</dbReference>
<proteinExistence type="predicted"/>
<evidence type="ECO:0000313" key="9">
    <source>
        <dbReference type="EnsemblPlants" id="OMERI07G19830.1"/>
    </source>
</evidence>
<dbReference type="PROSITE" id="PS50090">
    <property type="entry name" value="MYB_LIKE"/>
    <property type="match status" value="2"/>
</dbReference>
<feature type="domain" description="Myb-like" evidence="7">
    <location>
        <begin position="95"/>
        <end position="147"/>
    </location>
</feature>
<dbReference type="SMART" id="SM00717">
    <property type="entry name" value="SANT"/>
    <property type="match status" value="2"/>
</dbReference>
<keyword evidence="10" id="KW-1185">Reference proteome</keyword>
<dbReference type="AlphaFoldDB" id="A0A0E0EEX1"/>
<dbReference type="PROSITE" id="PS51294">
    <property type="entry name" value="HTH_MYB"/>
    <property type="match status" value="2"/>
</dbReference>
<dbReference type="InterPro" id="IPR001005">
    <property type="entry name" value="SANT/Myb"/>
</dbReference>
<protein>
    <submittedName>
        <fullName evidence="9">Uncharacterized protein</fullName>
    </submittedName>
</protein>
<dbReference type="Gramene" id="OMERI07G19830.1">
    <property type="protein sequence ID" value="OMERI07G19830.1"/>
    <property type="gene ID" value="OMERI07G19830"/>
</dbReference>
<dbReference type="GO" id="GO:0003677">
    <property type="term" value="F:DNA binding"/>
    <property type="evidence" value="ECO:0007669"/>
    <property type="project" value="UniProtKB-KW"/>
</dbReference>
<keyword evidence="5" id="KW-0804">Transcription</keyword>
<dbReference type="InterPro" id="IPR009057">
    <property type="entry name" value="Homeodomain-like_sf"/>
</dbReference>
<evidence type="ECO:0000256" key="6">
    <source>
        <dbReference type="ARBA" id="ARBA00023242"/>
    </source>
</evidence>
<dbReference type="GO" id="GO:0005634">
    <property type="term" value="C:nucleus"/>
    <property type="evidence" value="ECO:0007669"/>
    <property type="project" value="UniProtKB-SubCell"/>
</dbReference>
<evidence type="ECO:0000313" key="10">
    <source>
        <dbReference type="Proteomes" id="UP000008021"/>
    </source>
</evidence>
<keyword evidence="3" id="KW-0805">Transcription regulation</keyword>
<dbReference type="HOGENOM" id="CLU_028567_3_0_1"/>
<dbReference type="EnsemblPlants" id="OMERI07G19830.1">
    <property type="protein sequence ID" value="OMERI07G19830.1"/>
    <property type="gene ID" value="OMERI07G19830"/>
</dbReference>
<dbReference type="FunFam" id="1.10.10.60:FF:000268">
    <property type="entry name" value="Transcription factor MYB86"/>
    <property type="match status" value="1"/>
</dbReference>
<dbReference type="Gene3D" id="1.10.10.60">
    <property type="entry name" value="Homeodomain-like"/>
    <property type="match status" value="2"/>
</dbReference>
<feature type="domain" description="HTH myb-type" evidence="8">
    <location>
        <begin position="148"/>
        <end position="202"/>
    </location>
</feature>
<name>A0A0E0EEX1_9ORYZ</name>
<dbReference type="eggNOG" id="KOG0048">
    <property type="taxonomic scope" value="Eukaryota"/>
</dbReference>
<dbReference type="CDD" id="cd00167">
    <property type="entry name" value="SANT"/>
    <property type="match status" value="2"/>
</dbReference>
<dbReference type="SUPFAM" id="SSF46689">
    <property type="entry name" value="Homeodomain-like"/>
    <property type="match status" value="1"/>
</dbReference>
<dbReference type="PANTHER" id="PTHR47997:SF19">
    <property type="entry name" value="MYB TRANSCRIPTION FACTOR"/>
    <property type="match status" value="1"/>
</dbReference>
<dbReference type="STRING" id="40149.A0A0E0EEX1"/>
<dbReference type="FunFam" id="1.10.10.60:FF:000158">
    <property type="entry name" value="MYB transcription factor"/>
    <property type="match status" value="1"/>
</dbReference>
<sequence>MHTTMATYLRATSRLPPTLSPPSLSLPPFIPRLLPPPTPPLLCPSSSFRLRLRHRRRDIAGGLVCSLSVVGGGNCDIEHGGVWWPSMAKRAGGARKKLRRGLWSPEEDEKLMNHIAKYGHGCWSSVPKLAGLERCGKSCRLRWINYLRPDLKRGAFSQEEEDLIIHLHSMLGNKWSQIAAQLPGRTDNEVKNFWNSYIKKKLRQRGIDPATHKPLAEVVAAAACARTPAVFSDAELILSSIGVQPPPESYMYYDGSRYSTECGAASVGGDGSLSSLSGYSQATAEFAVDGASASALLHCGGGGPTSSGGGAPAAPTAAVIPSVSSSSTLNSMAGLSPAATTTTDEQYGNTNHLPWLELGPSTTTSSSAATAAVDHYGAALDELKWSDYVFDGYNHQLPPYNHGGIYGGGDSKDTAVHFDAHALGNWC</sequence>
<feature type="domain" description="HTH myb-type" evidence="8">
    <location>
        <begin position="95"/>
        <end position="147"/>
    </location>
</feature>
<evidence type="ECO:0000259" key="8">
    <source>
        <dbReference type="PROSITE" id="PS51294"/>
    </source>
</evidence>
<evidence type="ECO:0000256" key="2">
    <source>
        <dbReference type="ARBA" id="ARBA00022737"/>
    </source>
</evidence>
<reference evidence="9" key="2">
    <citation type="submission" date="2018-05" db="EMBL/GenBank/DDBJ databases">
        <title>OmerRS3 (Oryza meridionalis Reference Sequence Version 3).</title>
        <authorList>
            <person name="Zhang J."/>
            <person name="Kudrna D."/>
            <person name="Lee S."/>
            <person name="Talag J."/>
            <person name="Welchert J."/>
            <person name="Wing R.A."/>
        </authorList>
    </citation>
    <scope>NUCLEOTIDE SEQUENCE [LARGE SCALE GENOMIC DNA]</scope>
    <source>
        <strain evidence="9">cv. OR44</strain>
    </source>
</reference>
<evidence type="ECO:0000256" key="4">
    <source>
        <dbReference type="ARBA" id="ARBA00023125"/>
    </source>
</evidence>
<evidence type="ECO:0000259" key="7">
    <source>
        <dbReference type="PROSITE" id="PS50090"/>
    </source>
</evidence>
<keyword evidence="4" id="KW-0238">DNA-binding</keyword>
<reference evidence="9" key="1">
    <citation type="submission" date="2015-04" db="UniProtKB">
        <authorList>
            <consortium name="EnsemblPlants"/>
        </authorList>
    </citation>
    <scope>IDENTIFICATION</scope>
</reference>
<accession>A0A0E0EEX1</accession>
<evidence type="ECO:0000256" key="3">
    <source>
        <dbReference type="ARBA" id="ARBA00023015"/>
    </source>
</evidence>
<dbReference type="Proteomes" id="UP000008021">
    <property type="component" value="Chromosome 7"/>
</dbReference>
<feature type="domain" description="Myb-like" evidence="7">
    <location>
        <begin position="148"/>
        <end position="198"/>
    </location>
</feature>